<dbReference type="PROSITE" id="PS00770">
    <property type="entry name" value="AA_TRANSFER_CLASS_4"/>
    <property type="match status" value="1"/>
</dbReference>
<dbReference type="PANTHER" id="PTHR11825">
    <property type="entry name" value="SUBGROUP IIII AMINOTRANSFERASE"/>
    <property type="match status" value="1"/>
</dbReference>
<dbReference type="InterPro" id="IPR043132">
    <property type="entry name" value="BCAT-like_C"/>
</dbReference>
<evidence type="ECO:0000256" key="4">
    <source>
        <dbReference type="ARBA" id="ARBA00005072"/>
    </source>
</evidence>
<dbReference type="Gene3D" id="3.20.10.10">
    <property type="entry name" value="D-amino Acid Aminotransferase, subunit A, domain 2"/>
    <property type="match status" value="1"/>
</dbReference>
<evidence type="ECO:0000256" key="11">
    <source>
        <dbReference type="ARBA" id="ARBA00048212"/>
    </source>
</evidence>
<dbReference type="GO" id="GO:0008483">
    <property type="term" value="F:transaminase activity"/>
    <property type="evidence" value="ECO:0007669"/>
    <property type="project" value="UniProtKB-KW"/>
</dbReference>
<dbReference type="InterPro" id="IPR018300">
    <property type="entry name" value="Aminotrans_IV_CS"/>
</dbReference>
<evidence type="ECO:0000256" key="3">
    <source>
        <dbReference type="ARBA" id="ARBA00004931"/>
    </source>
</evidence>
<comment type="similarity">
    <text evidence="5 14">Belongs to the class-IV pyridoxal-phosphate-dependent aminotransferase family.</text>
</comment>
<comment type="catalytic activity">
    <reaction evidence="13 16">
        <text>L-leucine + 2-oxoglutarate = 4-methyl-2-oxopentanoate + L-glutamate</text>
        <dbReference type="Rhea" id="RHEA:18321"/>
        <dbReference type="ChEBI" id="CHEBI:16810"/>
        <dbReference type="ChEBI" id="CHEBI:17865"/>
        <dbReference type="ChEBI" id="CHEBI:29985"/>
        <dbReference type="ChEBI" id="CHEBI:57427"/>
        <dbReference type="EC" id="2.6.1.42"/>
    </reaction>
</comment>
<keyword evidence="10 16" id="KW-0100">Branched-chain amino acid biosynthesis</keyword>
<evidence type="ECO:0000256" key="14">
    <source>
        <dbReference type="RuleBase" id="RU004106"/>
    </source>
</evidence>
<evidence type="ECO:0000313" key="17">
    <source>
        <dbReference type="EMBL" id="GAA2003905.1"/>
    </source>
</evidence>
<evidence type="ECO:0000313" key="18">
    <source>
        <dbReference type="Proteomes" id="UP001499854"/>
    </source>
</evidence>
<dbReference type="InterPro" id="IPR036038">
    <property type="entry name" value="Aminotransferase-like"/>
</dbReference>
<evidence type="ECO:0000256" key="9">
    <source>
        <dbReference type="ARBA" id="ARBA00022898"/>
    </source>
</evidence>
<comment type="pathway">
    <text evidence="4">Amino-acid biosynthesis; L-leucine biosynthesis; L-leucine from 3-methyl-2-oxobutanoate: step 4/4.</text>
</comment>
<evidence type="ECO:0000256" key="10">
    <source>
        <dbReference type="ARBA" id="ARBA00023304"/>
    </source>
</evidence>
<dbReference type="EMBL" id="BAAAQM010000080">
    <property type="protein sequence ID" value="GAA2003905.1"/>
    <property type="molecule type" value="Genomic_DNA"/>
</dbReference>
<proteinExistence type="inferred from homology"/>
<keyword evidence="8 16" id="KW-0808">Transferase</keyword>
<accession>A0ABN2TB52</accession>
<evidence type="ECO:0000256" key="5">
    <source>
        <dbReference type="ARBA" id="ARBA00009320"/>
    </source>
</evidence>
<protein>
    <recommendedName>
        <fullName evidence="16">Branched-chain-amino-acid aminotransferase</fullName>
        <ecNumber evidence="16">2.6.1.42</ecNumber>
    </recommendedName>
</protein>
<comment type="cofactor">
    <cofactor evidence="1 15">
        <name>pyridoxal 5'-phosphate</name>
        <dbReference type="ChEBI" id="CHEBI:597326"/>
    </cofactor>
</comment>
<evidence type="ECO:0000256" key="15">
    <source>
        <dbReference type="RuleBase" id="RU004516"/>
    </source>
</evidence>
<keyword evidence="6 16" id="KW-0032">Aminotransferase</keyword>
<dbReference type="Proteomes" id="UP001499854">
    <property type="component" value="Unassembled WGS sequence"/>
</dbReference>
<keyword evidence="9 15" id="KW-0663">Pyridoxal phosphate</keyword>
<comment type="pathway">
    <text evidence="3">Amino-acid biosynthesis; L-valine biosynthesis; L-valine from pyruvate: step 4/4.</text>
</comment>
<reference evidence="17 18" key="1">
    <citation type="journal article" date="2019" name="Int. J. Syst. Evol. Microbiol.">
        <title>The Global Catalogue of Microorganisms (GCM) 10K type strain sequencing project: providing services to taxonomists for standard genome sequencing and annotation.</title>
        <authorList>
            <consortium name="The Broad Institute Genomics Platform"/>
            <consortium name="The Broad Institute Genome Sequencing Center for Infectious Disease"/>
            <person name="Wu L."/>
            <person name="Ma J."/>
        </authorList>
    </citation>
    <scope>NUCLEOTIDE SEQUENCE [LARGE SCALE GENOMIC DNA]</scope>
    <source>
        <strain evidence="17 18">JCM 16013</strain>
    </source>
</reference>
<dbReference type="InterPro" id="IPR005786">
    <property type="entry name" value="B_amino_transII"/>
</dbReference>
<sequence>MTSTIELKPSSTPKSAEEREALKAVGGFGQIFTDHMVTIRYTEGRGWHDAVLEPYGPVSLDPAASVFHYGQEIFEGLKAFRTADGQIVSFRPDANAARFNRSARRMAMPELPEDLFLAAIDALVSTDREWVPEAEGHSLYLRPFMFATQVGLGVNAPSREYLFMLIAGPAGSYFAGGVKPVTVWLTEDYVRAVKGGTGEAKCGGNYASSFLAQAQAVAQGCDQVVWLDGFEHKYVEEMGSNNLYFVYGSGDDARLMTPALTGSLLPGITRDSLLTVAADLGIPAGEGTITVEQWRDGVASGEITEVFGCGTAAVVTPLGKVKGKDGEFTIGGGEPGPVTLRIREALLGIQTGKAPDLHHWLRKIA</sequence>
<evidence type="ECO:0000256" key="6">
    <source>
        <dbReference type="ARBA" id="ARBA00022576"/>
    </source>
</evidence>
<comment type="catalytic activity">
    <reaction evidence="11 16">
        <text>L-valine + 2-oxoglutarate = 3-methyl-2-oxobutanoate + L-glutamate</text>
        <dbReference type="Rhea" id="RHEA:24813"/>
        <dbReference type="ChEBI" id="CHEBI:11851"/>
        <dbReference type="ChEBI" id="CHEBI:16810"/>
        <dbReference type="ChEBI" id="CHEBI:29985"/>
        <dbReference type="ChEBI" id="CHEBI:57762"/>
        <dbReference type="EC" id="2.6.1.42"/>
    </reaction>
</comment>
<keyword evidence="7 16" id="KW-0028">Amino-acid biosynthesis</keyword>
<evidence type="ECO:0000256" key="12">
    <source>
        <dbReference type="ARBA" id="ARBA00048798"/>
    </source>
</evidence>
<comment type="pathway">
    <text evidence="2">Amino-acid biosynthesis; L-isoleucine biosynthesis; L-isoleucine from 2-oxobutanoate: step 4/4.</text>
</comment>
<dbReference type="SUPFAM" id="SSF56752">
    <property type="entry name" value="D-aminoacid aminotransferase-like PLP-dependent enzymes"/>
    <property type="match status" value="1"/>
</dbReference>
<dbReference type="InterPro" id="IPR033939">
    <property type="entry name" value="BCAT_family"/>
</dbReference>
<evidence type="ECO:0000256" key="1">
    <source>
        <dbReference type="ARBA" id="ARBA00001933"/>
    </source>
</evidence>
<gene>
    <name evidence="17" type="ORF">GCM10009838_82650</name>
</gene>
<dbReference type="Gene3D" id="3.30.470.10">
    <property type="match status" value="1"/>
</dbReference>
<evidence type="ECO:0000256" key="8">
    <source>
        <dbReference type="ARBA" id="ARBA00022679"/>
    </source>
</evidence>
<evidence type="ECO:0000256" key="2">
    <source>
        <dbReference type="ARBA" id="ARBA00004824"/>
    </source>
</evidence>
<dbReference type="NCBIfam" id="NF009897">
    <property type="entry name" value="PRK13357.1"/>
    <property type="match status" value="1"/>
</dbReference>
<evidence type="ECO:0000256" key="13">
    <source>
        <dbReference type="ARBA" id="ARBA00049229"/>
    </source>
</evidence>
<name>A0ABN2TB52_9ACTN</name>
<comment type="catalytic activity">
    <reaction evidence="12 16">
        <text>L-isoleucine + 2-oxoglutarate = (S)-3-methyl-2-oxopentanoate + L-glutamate</text>
        <dbReference type="Rhea" id="RHEA:24801"/>
        <dbReference type="ChEBI" id="CHEBI:16810"/>
        <dbReference type="ChEBI" id="CHEBI:29985"/>
        <dbReference type="ChEBI" id="CHEBI:35146"/>
        <dbReference type="ChEBI" id="CHEBI:58045"/>
        <dbReference type="EC" id="2.6.1.42"/>
    </reaction>
</comment>
<dbReference type="Pfam" id="PF01063">
    <property type="entry name" value="Aminotran_4"/>
    <property type="match status" value="1"/>
</dbReference>
<evidence type="ECO:0000256" key="7">
    <source>
        <dbReference type="ARBA" id="ARBA00022605"/>
    </source>
</evidence>
<comment type="caution">
    <text evidence="17">The sequence shown here is derived from an EMBL/GenBank/DDBJ whole genome shotgun (WGS) entry which is preliminary data.</text>
</comment>
<dbReference type="PIRSF" id="PIRSF006468">
    <property type="entry name" value="BCAT1"/>
    <property type="match status" value="1"/>
</dbReference>
<organism evidence="17 18">
    <name type="scientific">Catenulispora subtropica</name>
    <dbReference type="NCBI Taxonomy" id="450798"/>
    <lineage>
        <taxon>Bacteria</taxon>
        <taxon>Bacillati</taxon>
        <taxon>Actinomycetota</taxon>
        <taxon>Actinomycetes</taxon>
        <taxon>Catenulisporales</taxon>
        <taxon>Catenulisporaceae</taxon>
        <taxon>Catenulispora</taxon>
    </lineage>
</organism>
<dbReference type="NCBIfam" id="TIGR01123">
    <property type="entry name" value="ilvE_II"/>
    <property type="match status" value="1"/>
</dbReference>
<dbReference type="RefSeq" id="WP_344662689.1">
    <property type="nucleotide sequence ID" value="NZ_BAAAQM010000080.1"/>
</dbReference>
<dbReference type="InterPro" id="IPR001544">
    <property type="entry name" value="Aminotrans_IV"/>
</dbReference>
<keyword evidence="18" id="KW-1185">Reference proteome</keyword>
<evidence type="ECO:0000256" key="16">
    <source>
        <dbReference type="RuleBase" id="RU004517"/>
    </source>
</evidence>
<dbReference type="EC" id="2.6.1.42" evidence="16"/>
<dbReference type="PANTHER" id="PTHR11825:SF44">
    <property type="entry name" value="BRANCHED-CHAIN-AMINO-ACID AMINOTRANSFERASE"/>
    <property type="match status" value="1"/>
</dbReference>
<dbReference type="InterPro" id="IPR043131">
    <property type="entry name" value="BCAT-like_N"/>
</dbReference>
<dbReference type="CDD" id="cd01557">
    <property type="entry name" value="BCAT_beta_family"/>
    <property type="match status" value="1"/>
</dbReference>